<dbReference type="CDD" id="cd01335">
    <property type="entry name" value="Radical_SAM"/>
    <property type="match status" value="1"/>
</dbReference>
<name>A0A4U8Q6A2_9FIRM</name>
<dbReference type="GO" id="GO:0003824">
    <property type="term" value="F:catalytic activity"/>
    <property type="evidence" value="ECO:0007669"/>
    <property type="project" value="InterPro"/>
</dbReference>
<dbReference type="GO" id="GO:0051536">
    <property type="term" value="F:iron-sulfur cluster binding"/>
    <property type="evidence" value="ECO:0007669"/>
    <property type="project" value="UniProtKB-KW"/>
</dbReference>
<protein>
    <submittedName>
        <fullName evidence="6">Pyrroloquinoline quinone biosynthesis protein PqqE</fullName>
    </submittedName>
</protein>
<dbReference type="AlphaFoldDB" id="A0A4U8Q6A2"/>
<dbReference type="EMBL" id="QGQD01000055">
    <property type="protein sequence ID" value="TLD00405.1"/>
    <property type="molecule type" value="Genomic_DNA"/>
</dbReference>
<dbReference type="InterPro" id="IPR058240">
    <property type="entry name" value="rSAM_sf"/>
</dbReference>
<comment type="caution">
    <text evidence="6">The sequence shown here is derived from an EMBL/GenBank/DDBJ whole genome shotgun (WGS) entry which is preliminary data.</text>
</comment>
<organism evidence="6 7">
    <name type="scientific">Robinsoniella peoriensis</name>
    <dbReference type="NCBI Taxonomy" id="180332"/>
    <lineage>
        <taxon>Bacteria</taxon>
        <taxon>Bacillati</taxon>
        <taxon>Bacillota</taxon>
        <taxon>Clostridia</taxon>
        <taxon>Lachnospirales</taxon>
        <taxon>Lachnospiraceae</taxon>
        <taxon>Robinsoniella</taxon>
    </lineage>
</organism>
<dbReference type="Pfam" id="PF04055">
    <property type="entry name" value="Radical_SAM"/>
    <property type="match status" value="1"/>
</dbReference>
<evidence type="ECO:0000259" key="5">
    <source>
        <dbReference type="PROSITE" id="PS51918"/>
    </source>
</evidence>
<keyword evidence="7" id="KW-1185">Reference proteome</keyword>
<keyword evidence="3" id="KW-0408">Iron</keyword>
<dbReference type="Gene3D" id="3.20.20.70">
    <property type="entry name" value="Aldolase class I"/>
    <property type="match status" value="1"/>
</dbReference>
<evidence type="ECO:0000256" key="1">
    <source>
        <dbReference type="ARBA" id="ARBA00022691"/>
    </source>
</evidence>
<dbReference type="RefSeq" id="WP_138002615.1">
    <property type="nucleotide sequence ID" value="NZ_QGQD01000055.1"/>
</dbReference>
<evidence type="ECO:0000313" key="6">
    <source>
        <dbReference type="EMBL" id="TLD00405.1"/>
    </source>
</evidence>
<dbReference type="SUPFAM" id="SSF102114">
    <property type="entry name" value="Radical SAM enzymes"/>
    <property type="match status" value="1"/>
</dbReference>
<dbReference type="SFLD" id="SFLDG01067">
    <property type="entry name" value="SPASM/twitch_domain_containing"/>
    <property type="match status" value="1"/>
</dbReference>
<dbReference type="PROSITE" id="PS51918">
    <property type="entry name" value="RADICAL_SAM"/>
    <property type="match status" value="1"/>
</dbReference>
<dbReference type="InterPro" id="IPR013785">
    <property type="entry name" value="Aldolase_TIM"/>
</dbReference>
<proteinExistence type="predicted"/>
<accession>A0A4U8Q6A2</accession>
<dbReference type="PANTHER" id="PTHR43524">
    <property type="entry name" value="RADICAL SAM SUPERFAMILY PROTEIN"/>
    <property type="match status" value="1"/>
</dbReference>
<keyword evidence="4" id="KW-0411">Iron-sulfur</keyword>
<dbReference type="InterPro" id="IPR007197">
    <property type="entry name" value="rSAM"/>
</dbReference>
<dbReference type="STRING" id="180332.GCA_000797495_04078"/>
<feature type="domain" description="Radical SAM core" evidence="5">
    <location>
        <begin position="54"/>
        <end position="265"/>
    </location>
</feature>
<evidence type="ECO:0000256" key="2">
    <source>
        <dbReference type="ARBA" id="ARBA00022723"/>
    </source>
</evidence>
<dbReference type="SFLD" id="SFLDS00029">
    <property type="entry name" value="Radical_SAM"/>
    <property type="match status" value="1"/>
</dbReference>
<evidence type="ECO:0000313" key="7">
    <source>
        <dbReference type="Proteomes" id="UP000306509"/>
    </source>
</evidence>
<dbReference type="Proteomes" id="UP000306509">
    <property type="component" value="Unassembled WGS sequence"/>
</dbReference>
<evidence type="ECO:0000256" key="3">
    <source>
        <dbReference type="ARBA" id="ARBA00023004"/>
    </source>
</evidence>
<keyword evidence="1" id="KW-0949">S-adenosyl-L-methionine</keyword>
<keyword evidence="2" id="KW-0479">Metal-binding</keyword>
<dbReference type="PANTHER" id="PTHR43524:SF1">
    <property type="entry name" value="RADICAL SAM SUPERFAMILY PROTEIN"/>
    <property type="match status" value="1"/>
</dbReference>
<gene>
    <name evidence="6" type="ORF">DSM106044_02713</name>
</gene>
<reference evidence="6 7" key="1">
    <citation type="journal article" date="2019" name="Anaerobe">
        <title>Detection of Robinsoniella peoriensis in multiple bone samples of a trauma patient.</title>
        <authorList>
            <person name="Schrottner P."/>
            <person name="Hartwich K."/>
            <person name="Bunk B."/>
            <person name="Schober I."/>
            <person name="Helbig S."/>
            <person name="Rudolph W.W."/>
            <person name="Gunzer F."/>
        </authorList>
    </citation>
    <scope>NUCLEOTIDE SEQUENCE [LARGE SCALE GENOMIC DNA]</scope>
    <source>
        <strain evidence="6 7">DSM 106044</strain>
    </source>
</reference>
<evidence type="ECO:0000256" key="4">
    <source>
        <dbReference type="ARBA" id="ARBA00023014"/>
    </source>
</evidence>
<sequence length="356" mass="39381">MDISLFMNTGILSIARTAAKFYLTDKKNRRFITDFTPQLTKNAKIRAEHENKGIHVPPFLIASIASRCNLHCAGCYARAEGACSDHEQLSEMNTHHWENIFNQANNLGISFILLAGGEPMLRKDILTLASNYPDIIFPVFTNGTLIDEQYIELFHKSRNLIPVLSIEGTTADTDLRRGAGIAEKLCQVMSALKKHHILYGTSITVTHNNVEFVTSRQFVDDLQNQGCGIIFYVEFVPVEKGTESLILSDTDLELLNTSVNALKSDCQKMIILSFPGDEASMGGCLAAGRGFFHINPTGGAEPCPFSPYSKLNLTQSSLVEVLQSDFFEKVRAIEEKAGIHQGGCTLFANRQEVESI</sequence>
<dbReference type="GO" id="GO:0046872">
    <property type="term" value="F:metal ion binding"/>
    <property type="evidence" value="ECO:0007669"/>
    <property type="project" value="UniProtKB-KW"/>
</dbReference>